<dbReference type="OrthoDB" id="28127at2759"/>
<dbReference type="PANTHER" id="PTHR21052">
    <property type="entry name" value="SPERMATOGENESIS ASSOCIATED 11-RELATED"/>
    <property type="match status" value="1"/>
</dbReference>
<evidence type="ECO:0000313" key="4">
    <source>
        <dbReference type="Proteomes" id="UP000053890"/>
    </source>
</evidence>
<dbReference type="Proteomes" id="UP000053890">
    <property type="component" value="Unassembled WGS sequence"/>
</dbReference>
<protein>
    <recommendedName>
        <fullName evidence="2">Fe2OG dioxygenase domain-containing protein</fullName>
    </recommendedName>
</protein>
<dbReference type="InterPro" id="IPR037151">
    <property type="entry name" value="AlkB-like_sf"/>
</dbReference>
<feature type="domain" description="Fe2OG dioxygenase" evidence="2">
    <location>
        <begin position="159"/>
        <end position="274"/>
    </location>
</feature>
<evidence type="ECO:0000256" key="1">
    <source>
        <dbReference type="SAM" id="MobiDB-lite"/>
    </source>
</evidence>
<accession>A0A0P9EM64</accession>
<dbReference type="OMA" id="RTQYTHE"/>
<sequence>MGTRAPLRPLNALTKHCRCYSARATSPHPALVTLPSFLSASEHDLLLEHSLRLLDSPARTTAAARKKRREWVKAHPGWDGGAAPAARTARFLPDEATLWEEGHFDGVIKLYREMLVRDGQWGDEAREGTPLAAALDKVYSLLPPPSSSPPSPSPRPSPPSHLILHLLHLSSRGSIAPHVDNLDAFGRTIAGVSLGGERVMRFKRVSDPGNGDDVDPAMRDGPSEFEVLLEPGSAYVQSEPLRTHYTHEVLETATWDGRQVGGTQRLSLMLRDRVPGDGQKPPLAAAPRVARGEDSERFRKQFSSFLEDDISSEDIEDMYRCVQEPPPSPSSSSSYPLHELVDAVTASSSLSSCRPTVMEARPN</sequence>
<dbReference type="GeneID" id="28975239"/>
<dbReference type="RefSeq" id="XP_018268906.1">
    <property type="nucleotide sequence ID" value="XM_018414791.1"/>
</dbReference>
<dbReference type="GO" id="GO:0016706">
    <property type="term" value="F:2-oxoglutarate-dependent dioxygenase activity"/>
    <property type="evidence" value="ECO:0007669"/>
    <property type="project" value="TreeGrafter"/>
</dbReference>
<name>A0A0P9EM64_RHOGW</name>
<feature type="compositionally biased region" description="Pro residues" evidence="1">
    <location>
        <begin position="142"/>
        <end position="159"/>
    </location>
</feature>
<dbReference type="AlphaFoldDB" id="A0A0P9EM64"/>
<feature type="region of interest" description="Disordered" evidence="1">
    <location>
        <begin position="273"/>
        <end position="294"/>
    </location>
</feature>
<dbReference type="InterPro" id="IPR005123">
    <property type="entry name" value="Oxoglu/Fe-dep_dioxygenase_dom"/>
</dbReference>
<evidence type="ECO:0000259" key="2">
    <source>
        <dbReference type="PROSITE" id="PS51471"/>
    </source>
</evidence>
<dbReference type="STRING" id="578459.A0A0P9EM64"/>
<dbReference type="GO" id="GO:0006631">
    <property type="term" value="P:fatty acid metabolic process"/>
    <property type="evidence" value="ECO:0007669"/>
    <property type="project" value="TreeGrafter"/>
</dbReference>
<gene>
    <name evidence="3" type="ORF">RHOBADRAFT_46446</name>
</gene>
<dbReference type="Gene3D" id="2.60.120.590">
    <property type="entry name" value="Alpha-ketoglutarate-dependent dioxygenase AlkB-like"/>
    <property type="match status" value="1"/>
</dbReference>
<evidence type="ECO:0000313" key="3">
    <source>
        <dbReference type="EMBL" id="KPV72857.1"/>
    </source>
</evidence>
<dbReference type="PROSITE" id="PS51471">
    <property type="entry name" value="FE2OG_OXY"/>
    <property type="match status" value="1"/>
</dbReference>
<dbReference type="Pfam" id="PF13532">
    <property type="entry name" value="2OG-FeII_Oxy_2"/>
    <property type="match status" value="1"/>
</dbReference>
<dbReference type="InterPro" id="IPR032870">
    <property type="entry name" value="ALKBH7-like"/>
</dbReference>
<dbReference type="EMBL" id="KQ474085">
    <property type="protein sequence ID" value="KPV72857.1"/>
    <property type="molecule type" value="Genomic_DNA"/>
</dbReference>
<organism evidence="3 4">
    <name type="scientific">Rhodotorula graminis (strain WP1)</name>
    <dbReference type="NCBI Taxonomy" id="578459"/>
    <lineage>
        <taxon>Eukaryota</taxon>
        <taxon>Fungi</taxon>
        <taxon>Dikarya</taxon>
        <taxon>Basidiomycota</taxon>
        <taxon>Pucciniomycotina</taxon>
        <taxon>Microbotryomycetes</taxon>
        <taxon>Sporidiobolales</taxon>
        <taxon>Sporidiobolaceae</taxon>
        <taxon>Rhodotorula</taxon>
    </lineage>
</organism>
<keyword evidence="4" id="KW-1185">Reference proteome</keyword>
<proteinExistence type="predicted"/>
<dbReference type="InterPro" id="IPR027450">
    <property type="entry name" value="AlkB-like"/>
</dbReference>
<feature type="region of interest" description="Disordered" evidence="1">
    <location>
        <begin position="140"/>
        <end position="161"/>
    </location>
</feature>
<dbReference type="SUPFAM" id="SSF51197">
    <property type="entry name" value="Clavaminate synthase-like"/>
    <property type="match status" value="1"/>
</dbReference>
<dbReference type="GO" id="GO:0006974">
    <property type="term" value="P:DNA damage response"/>
    <property type="evidence" value="ECO:0007669"/>
    <property type="project" value="InterPro"/>
</dbReference>
<dbReference type="GO" id="GO:0005759">
    <property type="term" value="C:mitochondrial matrix"/>
    <property type="evidence" value="ECO:0007669"/>
    <property type="project" value="TreeGrafter"/>
</dbReference>
<dbReference type="PANTHER" id="PTHR21052:SF0">
    <property type="entry name" value="ALPHA-KETOGLUTARATE-DEPENDENT DIOXYGENASE ALKB HOMOLOG 7, MITOCHONDRIAL"/>
    <property type="match status" value="1"/>
</dbReference>
<reference evidence="3 4" key="1">
    <citation type="journal article" date="2015" name="Front. Microbiol.">
        <title>Genome sequence of the plant growth promoting endophytic yeast Rhodotorula graminis WP1.</title>
        <authorList>
            <person name="Firrincieli A."/>
            <person name="Otillar R."/>
            <person name="Salamov A."/>
            <person name="Schmutz J."/>
            <person name="Khan Z."/>
            <person name="Redman R.S."/>
            <person name="Fleck N.D."/>
            <person name="Lindquist E."/>
            <person name="Grigoriev I.V."/>
            <person name="Doty S.L."/>
        </authorList>
    </citation>
    <scope>NUCLEOTIDE SEQUENCE [LARGE SCALE GENOMIC DNA]</scope>
    <source>
        <strain evidence="3 4">WP1</strain>
    </source>
</reference>